<dbReference type="InterPro" id="IPR013974">
    <property type="entry name" value="SAF"/>
</dbReference>
<feature type="domain" description="SAF" evidence="1">
    <location>
        <begin position="52"/>
        <end position="121"/>
    </location>
</feature>
<evidence type="ECO:0000313" key="3">
    <source>
        <dbReference type="Proteomes" id="UP000238801"/>
    </source>
</evidence>
<dbReference type="InterPro" id="IPR017592">
    <property type="entry name" value="Pilus_assmbl_Flp-typ_CpaB"/>
</dbReference>
<dbReference type="OrthoDB" id="163768at2"/>
<dbReference type="CDD" id="cd11614">
    <property type="entry name" value="SAF_CpaB_FlgA_like"/>
    <property type="match status" value="1"/>
</dbReference>
<dbReference type="InterPro" id="IPR031571">
    <property type="entry name" value="RcpC_dom"/>
</dbReference>
<dbReference type="Proteomes" id="UP000238801">
    <property type="component" value="Unassembled WGS sequence"/>
</dbReference>
<reference evidence="2 3" key="1">
    <citation type="submission" date="2018-03" db="EMBL/GenBank/DDBJ databases">
        <title>Genomic Encyclopedia of Archaeal and Bacterial Type Strains, Phase II (KMG-II): from individual species to whole genera.</title>
        <authorList>
            <person name="Goeker M."/>
        </authorList>
    </citation>
    <scope>NUCLEOTIDE SEQUENCE [LARGE SCALE GENOMIC DNA]</scope>
    <source>
        <strain evidence="2 3">DSM 29318</strain>
    </source>
</reference>
<protein>
    <submittedName>
        <fullName evidence="2">Pilus assembly protein CpaB</fullName>
    </submittedName>
</protein>
<evidence type="ECO:0000313" key="2">
    <source>
        <dbReference type="EMBL" id="PRY95620.1"/>
    </source>
</evidence>
<dbReference type="NCBIfam" id="TIGR03177">
    <property type="entry name" value="pilus_cpaB"/>
    <property type="match status" value="1"/>
</dbReference>
<organism evidence="2 3">
    <name type="scientific">Hasllibacter halocynthiae</name>
    <dbReference type="NCBI Taxonomy" id="595589"/>
    <lineage>
        <taxon>Bacteria</taxon>
        <taxon>Pseudomonadati</taxon>
        <taxon>Pseudomonadota</taxon>
        <taxon>Alphaproteobacteria</taxon>
        <taxon>Rhodobacterales</taxon>
        <taxon>Roseobacteraceae</taxon>
        <taxon>Hasllibacter</taxon>
    </lineage>
</organism>
<dbReference type="RefSeq" id="WP_106159980.1">
    <property type="nucleotide sequence ID" value="NZ_PVTT01000001.1"/>
</dbReference>
<name>A0A2T0X9J6_9RHOB</name>
<proteinExistence type="predicted"/>
<keyword evidence="3" id="KW-1185">Reference proteome</keyword>
<sequence length="291" mass="31034">MRLIFGLVLLAGLGLAGFAVYLAKGTFGQSAAEASALRDEVVALRGRMSTMAPVFVAGRDLAYGDRLTEDDVRVILWPEEEIPGDAFRIVDGENDLFAGEDRRTVLFAMVEGEPMLPAKLTAPGEDAGLVARLTPGHRAFAIPVDAASGVSGFLRPGDRVDVYWSGSVNGETESGASGDVTRLIESNVLIVAVDQDDGADRTSARLARTVTVEALPRTVAALTQAQATGRLTLSLVGIYDDTVAERIEIDQQELLDIREVREVARPARAQVCTIRTRRGGSTVEVPVACPE</sequence>
<dbReference type="AlphaFoldDB" id="A0A2T0X9J6"/>
<evidence type="ECO:0000259" key="1">
    <source>
        <dbReference type="SMART" id="SM00858"/>
    </source>
</evidence>
<dbReference type="Pfam" id="PF08666">
    <property type="entry name" value="SAF"/>
    <property type="match status" value="1"/>
</dbReference>
<dbReference type="EMBL" id="PVTT01000001">
    <property type="protein sequence ID" value="PRY95620.1"/>
    <property type="molecule type" value="Genomic_DNA"/>
</dbReference>
<gene>
    <name evidence="2" type="ORF">BCF33_1242</name>
</gene>
<accession>A0A2T0X9J6</accession>
<dbReference type="Pfam" id="PF16976">
    <property type="entry name" value="RcpC"/>
    <property type="match status" value="1"/>
</dbReference>
<comment type="caution">
    <text evidence="2">The sequence shown here is derived from an EMBL/GenBank/DDBJ whole genome shotgun (WGS) entry which is preliminary data.</text>
</comment>
<dbReference type="SMART" id="SM00858">
    <property type="entry name" value="SAF"/>
    <property type="match status" value="1"/>
</dbReference>